<dbReference type="PANTHER" id="PTHR11019:SF199">
    <property type="entry name" value="HTH-TYPE TRANSCRIPTIONAL REGULATOR NIMR"/>
    <property type="match status" value="1"/>
</dbReference>
<dbReference type="Gene3D" id="2.60.120.10">
    <property type="entry name" value="Jelly Rolls"/>
    <property type="match status" value="1"/>
</dbReference>
<reference evidence="6 7" key="1">
    <citation type="submission" date="2020-04" db="EMBL/GenBank/DDBJ databases">
        <authorList>
            <person name="De Canck E."/>
        </authorList>
    </citation>
    <scope>NUCLEOTIDE SEQUENCE [LARGE SCALE GENOMIC DNA]</scope>
    <source>
        <strain evidence="6 7">LMG 29542</strain>
    </source>
</reference>
<proteinExistence type="predicted"/>
<dbReference type="SMART" id="SM00342">
    <property type="entry name" value="HTH_ARAC"/>
    <property type="match status" value="1"/>
</dbReference>
<dbReference type="InterPro" id="IPR018060">
    <property type="entry name" value="HTH_AraC"/>
</dbReference>
<sequence>MNGKEPQQHALIVERTLHRRSEQNTEPHRHAPGQFVLVRSGVLYGHTQDQRWLLKRNMAVWIPPDVVHWGSAFDRVELLVLYLPAEQARACGLPAVKLIDASLLIVALCERLADTRSPLTDARRTAMLDILFDEIRSVPGSTLALPLPQDARLKKIADSLVANPAQRKSLAEWGRQVGATDRTLARLLRKDTGLSFREWHNRLLLAEAWRGIASGASNEQLAAMLGFSSSDSFGHWFRRVSDQCPGQIRKRLQSGSSTRGPLPDSDSPRT</sequence>
<organism evidence="6 7">
    <name type="scientific">Paraburkholderia humisilvae</name>
    <dbReference type="NCBI Taxonomy" id="627669"/>
    <lineage>
        <taxon>Bacteria</taxon>
        <taxon>Pseudomonadati</taxon>
        <taxon>Pseudomonadota</taxon>
        <taxon>Betaproteobacteria</taxon>
        <taxon>Burkholderiales</taxon>
        <taxon>Burkholderiaceae</taxon>
        <taxon>Paraburkholderia</taxon>
    </lineage>
</organism>
<dbReference type="InterPro" id="IPR003313">
    <property type="entry name" value="AraC-bd"/>
</dbReference>
<evidence type="ECO:0000256" key="2">
    <source>
        <dbReference type="ARBA" id="ARBA00023125"/>
    </source>
</evidence>
<dbReference type="RefSeq" id="WP_175224430.1">
    <property type="nucleotide sequence ID" value="NZ_CADIKH010000001.1"/>
</dbReference>
<dbReference type="GO" id="GO:0003700">
    <property type="term" value="F:DNA-binding transcription factor activity"/>
    <property type="evidence" value="ECO:0007669"/>
    <property type="project" value="InterPro"/>
</dbReference>
<evidence type="ECO:0000256" key="4">
    <source>
        <dbReference type="SAM" id="MobiDB-lite"/>
    </source>
</evidence>
<keyword evidence="3" id="KW-0804">Transcription</keyword>
<keyword evidence="7" id="KW-1185">Reference proteome</keyword>
<dbReference type="AlphaFoldDB" id="A0A6J5CXB5"/>
<feature type="region of interest" description="Disordered" evidence="4">
    <location>
        <begin position="248"/>
        <end position="270"/>
    </location>
</feature>
<accession>A0A6J5CXB5</accession>
<keyword evidence="1" id="KW-0805">Transcription regulation</keyword>
<keyword evidence="2" id="KW-0238">DNA-binding</keyword>
<evidence type="ECO:0000313" key="6">
    <source>
        <dbReference type="EMBL" id="CAB3746830.1"/>
    </source>
</evidence>
<name>A0A6J5CXB5_9BURK</name>
<gene>
    <name evidence="6" type="primary">nimR_1</name>
    <name evidence="6" type="ORF">LMG29542_00307</name>
</gene>
<dbReference type="InterPro" id="IPR009057">
    <property type="entry name" value="Homeodomain-like_sf"/>
</dbReference>
<evidence type="ECO:0000259" key="5">
    <source>
        <dbReference type="PROSITE" id="PS01124"/>
    </source>
</evidence>
<evidence type="ECO:0000256" key="3">
    <source>
        <dbReference type="ARBA" id="ARBA00023163"/>
    </source>
</evidence>
<dbReference type="Gene3D" id="1.10.10.60">
    <property type="entry name" value="Homeodomain-like"/>
    <property type="match status" value="1"/>
</dbReference>
<evidence type="ECO:0000313" key="7">
    <source>
        <dbReference type="Proteomes" id="UP000494363"/>
    </source>
</evidence>
<dbReference type="InterPro" id="IPR011051">
    <property type="entry name" value="RmlC_Cupin_sf"/>
</dbReference>
<feature type="domain" description="HTH araC/xylS-type" evidence="5">
    <location>
        <begin position="154"/>
        <end position="251"/>
    </location>
</feature>
<dbReference type="PROSITE" id="PS01124">
    <property type="entry name" value="HTH_ARAC_FAMILY_2"/>
    <property type="match status" value="1"/>
</dbReference>
<dbReference type="GO" id="GO:0043565">
    <property type="term" value="F:sequence-specific DNA binding"/>
    <property type="evidence" value="ECO:0007669"/>
    <property type="project" value="InterPro"/>
</dbReference>
<dbReference type="SUPFAM" id="SSF51182">
    <property type="entry name" value="RmlC-like cupins"/>
    <property type="match status" value="1"/>
</dbReference>
<dbReference type="Proteomes" id="UP000494363">
    <property type="component" value="Unassembled WGS sequence"/>
</dbReference>
<dbReference type="Pfam" id="PF02311">
    <property type="entry name" value="AraC_binding"/>
    <property type="match status" value="1"/>
</dbReference>
<dbReference type="InterPro" id="IPR014710">
    <property type="entry name" value="RmlC-like_jellyroll"/>
</dbReference>
<dbReference type="Pfam" id="PF12833">
    <property type="entry name" value="HTH_18"/>
    <property type="match status" value="1"/>
</dbReference>
<dbReference type="SUPFAM" id="SSF46689">
    <property type="entry name" value="Homeodomain-like"/>
    <property type="match status" value="1"/>
</dbReference>
<dbReference type="PANTHER" id="PTHR11019">
    <property type="entry name" value="HTH-TYPE TRANSCRIPTIONAL REGULATOR NIMR"/>
    <property type="match status" value="1"/>
</dbReference>
<dbReference type="EMBL" id="CADIKH010000001">
    <property type="protein sequence ID" value="CAB3746830.1"/>
    <property type="molecule type" value="Genomic_DNA"/>
</dbReference>
<evidence type="ECO:0000256" key="1">
    <source>
        <dbReference type="ARBA" id="ARBA00023015"/>
    </source>
</evidence>
<protein>
    <submittedName>
        <fullName evidence="6">HTH-type transcriptional regulator NimR</fullName>
    </submittedName>
</protein>